<dbReference type="RefSeq" id="XP_009689280.1">
    <property type="nucleotide sequence ID" value="XM_009690985.1"/>
</dbReference>
<dbReference type="AlphaFoldDB" id="J4DNH7"/>
<dbReference type="KEGG" id="tot:TOT_010000444"/>
<feature type="chain" id="PRO_5003778791" evidence="2">
    <location>
        <begin position="25"/>
        <end position="701"/>
    </location>
</feature>
<accession>J4DNH7</accession>
<keyword evidence="2" id="KW-0732">Signal</keyword>
<evidence type="ECO:0000256" key="1">
    <source>
        <dbReference type="SAM" id="MobiDB-lite"/>
    </source>
</evidence>
<evidence type="ECO:0000313" key="4">
    <source>
        <dbReference type="Proteomes" id="UP000003786"/>
    </source>
</evidence>
<sequence length="701" mass="80389">MNIGLLSWCKILSLVLLCRLYVVACDHSGSALHSSHSQSNSAETDVEFDTQRGKKYTKKVKKPPDKISRSSDDGFQDPFLRLFVLDISNTNDTEYTKYKYKDDHHVFIAKGPFLVMAIRRGFTFLWEPTTSRYPNVVVLYPKENEKRIMRLFYPGENSGFTDPEVQPKPVKPQLLRGFVEQKKQMKRYSVQTVSVDGPKSSLKTKKVARHEDDGVYESDPEPATDIELQLTDEPNPQGYQNVQPQLRQLSHPIAKFPPPEPLPPRYQQPQFQAPFVPSPSLQVQPQLSLFPPQPLSNIFVHLNINDRRSTNILHYYRDYNDNAEVFSLEHPYVFDLVVRGNELIWDPDGKYPYEVRVFHLANGGVSLRAFFPFDEPKITPQGPHHPQSPHPLHHVKQNFKQVPQIPPEQLPTIPQFQEAPQVPPEHLPVVPEIHEPPKVPPELLPVVPEIQEAPQEKPDPHKLIPEEYKLLDPQPQHVAQPVPQSVETSEKSLMKKDGMLVMLDINDKWSDEYVEYIWDDAMKADVFVARQPYLLGTIVYGNDVLWRKRDGNYPYAVSIAKGSNGLPLMRVYFPGAQPACTQPSKTIHGNLVKLDINDKWTDEYVEYIWVQSRNADVFVARPQYLLGTIVDRNKVLWRKSEGNYPYAVAIFNPGTDQSFLRMYFSGPKYQPQAQQGPQTPKIAANDQLDSKIQVFDQQVQA</sequence>
<dbReference type="GeneID" id="20713356"/>
<gene>
    <name evidence="3" type="ORF">TOT_010000444</name>
</gene>
<feature type="compositionally biased region" description="Basic and acidic residues" evidence="1">
    <location>
        <begin position="62"/>
        <end position="72"/>
    </location>
</feature>
<reference evidence="3 4" key="1">
    <citation type="journal article" date="2012" name="MBio">
        <title>Comparative genome analysis of three eukaryotic parasites with differing abilities to transform leukocytes reveals key mediators of Theileria-induced leukocyte transformation.</title>
        <authorList>
            <person name="Hayashida K."/>
            <person name="Hara Y."/>
            <person name="Abe T."/>
            <person name="Yamasaki C."/>
            <person name="Toyoda A."/>
            <person name="Kosuge T."/>
            <person name="Suzuki Y."/>
            <person name="Sato Y."/>
            <person name="Kawashima S."/>
            <person name="Katayama T."/>
            <person name="Wakaguri H."/>
            <person name="Inoue N."/>
            <person name="Homma K."/>
            <person name="Tada-Umezaki M."/>
            <person name="Yagi Y."/>
            <person name="Fujii Y."/>
            <person name="Habara T."/>
            <person name="Kanehisa M."/>
            <person name="Watanabe H."/>
            <person name="Ito K."/>
            <person name="Gojobori T."/>
            <person name="Sugawara H."/>
            <person name="Imanishi T."/>
            <person name="Weir W."/>
            <person name="Gardner M."/>
            <person name="Pain A."/>
            <person name="Shiels B."/>
            <person name="Hattori M."/>
            <person name="Nene V."/>
            <person name="Sugimoto C."/>
        </authorList>
    </citation>
    <scope>NUCLEOTIDE SEQUENCE [LARGE SCALE GENOMIC DNA]</scope>
    <source>
        <strain evidence="3 4">Shintoku</strain>
    </source>
</reference>
<keyword evidence="4" id="KW-1185">Reference proteome</keyword>
<feature type="signal peptide" evidence="2">
    <location>
        <begin position="1"/>
        <end position="24"/>
    </location>
</feature>
<name>J4DNH7_THEOR</name>
<evidence type="ECO:0000313" key="3">
    <source>
        <dbReference type="EMBL" id="BAM38979.1"/>
    </source>
</evidence>
<organism evidence="3 4">
    <name type="scientific">Theileria orientalis strain Shintoku</name>
    <dbReference type="NCBI Taxonomy" id="869250"/>
    <lineage>
        <taxon>Eukaryota</taxon>
        <taxon>Sar</taxon>
        <taxon>Alveolata</taxon>
        <taxon>Apicomplexa</taxon>
        <taxon>Aconoidasida</taxon>
        <taxon>Piroplasmida</taxon>
        <taxon>Theileriidae</taxon>
        <taxon>Theileria</taxon>
    </lineage>
</organism>
<feature type="region of interest" description="Disordered" evidence="1">
    <location>
        <begin position="42"/>
        <end position="72"/>
    </location>
</feature>
<proteinExistence type="predicted"/>
<dbReference type="VEuPathDB" id="PiroplasmaDB:TOT_010000444"/>
<evidence type="ECO:0000256" key="2">
    <source>
        <dbReference type="SAM" id="SignalP"/>
    </source>
</evidence>
<feature type="region of interest" description="Disordered" evidence="1">
    <location>
        <begin position="201"/>
        <end position="222"/>
    </location>
</feature>
<dbReference type="OrthoDB" id="10457421at2759"/>
<dbReference type="EMBL" id="AP011946">
    <property type="protein sequence ID" value="BAM38979.1"/>
    <property type="molecule type" value="Genomic_DNA"/>
</dbReference>
<protein>
    <submittedName>
        <fullName evidence="3">Uncharacterized protein</fullName>
    </submittedName>
</protein>
<dbReference type="Proteomes" id="UP000003786">
    <property type="component" value="Chromosome 1"/>
</dbReference>